<evidence type="ECO:0000313" key="13">
    <source>
        <dbReference type="Proteomes" id="UP000002280"/>
    </source>
</evidence>
<evidence type="ECO:0000256" key="9">
    <source>
        <dbReference type="PIRSR" id="PIRSR011861-1"/>
    </source>
</evidence>
<dbReference type="InterPro" id="IPR040154">
    <property type="entry name" value="Biotinidase/VNN"/>
</dbReference>
<organism evidence="12 13">
    <name type="scientific">Monodelphis domestica</name>
    <name type="common">Gray short-tailed opossum</name>
    <dbReference type="NCBI Taxonomy" id="13616"/>
    <lineage>
        <taxon>Eukaryota</taxon>
        <taxon>Metazoa</taxon>
        <taxon>Chordata</taxon>
        <taxon>Craniata</taxon>
        <taxon>Vertebrata</taxon>
        <taxon>Euteleostomi</taxon>
        <taxon>Mammalia</taxon>
        <taxon>Metatheria</taxon>
        <taxon>Didelphimorphia</taxon>
        <taxon>Didelphidae</taxon>
        <taxon>Monodelphis</taxon>
    </lineage>
</organism>
<dbReference type="HOGENOM" id="CLU_033209_0_0_1"/>
<evidence type="ECO:0000256" key="6">
    <source>
        <dbReference type="ARBA" id="ARBA00039012"/>
    </source>
</evidence>
<dbReference type="GeneTree" id="ENSGT00390000013823"/>
<gene>
    <name evidence="12" type="primary">BTD</name>
</gene>
<keyword evidence="3" id="KW-0378">Hydrolase</keyword>
<dbReference type="PIRSF" id="PIRSF011861">
    <property type="entry name" value="Biotinidase"/>
    <property type="match status" value="1"/>
</dbReference>
<dbReference type="OMA" id="SGKWNPC"/>
<reference evidence="12" key="3">
    <citation type="submission" date="2025-09" db="UniProtKB">
        <authorList>
            <consortium name="Ensembl"/>
        </authorList>
    </citation>
    <scope>IDENTIFICATION</scope>
</reference>
<feature type="domain" description="CN hydrolase" evidence="11">
    <location>
        <begin position="44"/>
        <end position="314"/>
    </location>
</feature>
<keyword evidence="4" id="KW-0325">Glycoprotein</keyword>
<dbReference type="PROSITE" id="PS50263">
    <property type="entry name" value="CN_HYDROLASE"/>
    <property type="match status" value="1"/>
</dbReference>
<keyword evidence="2 10" id="KW-0732">Signal</keyword>
<evidence type="ECO:0000256" key="5">
    <source>
        <dbReference type="ARBA" id="ARBA00037073"/>
    </source>
</evidence>
<feature type="active site" description="Proton donor" evidence="9">
    <location>
        <position position="187"/>
    </location>
</feature>
<dbReference type="eggNOG" id="KOG0806">
    <property type="taxonomic scope" value="Eukaryota"/>
</dbReference>
<evidence type="ECO:0000313" key="12">
    <source>
        <dbReference type="Ensembl" id="ENSMODP00000018200.3"/>
    </source>
</evidence>
<reference evidence="12 13" key="1">
    <citation type="journal article" date="2007" name="Nature">
        <title>Genome of the marsupial Monodelphis domestica reveals innovation in non-coding sequences.</title>
        <authorList>
            <person name="Mikkelsen T.S."/>
            <person name="Wakefield M.J."/>
            <person name="Aken B."/>
            <person name="Amemiya C.T."/>
            <person name="Chang J.L."/>
            <person name="Duke S."/>
            <person name="Garber M."/>
            <person name="Gentles A.J."/>
            <person name="Goodstadt L."/>
            <person name="Heger A."/>
            <person name="Jurka J."/>
            <person name="Kamal M."/>
            <person name="Mauceli E."/>
            <person name="Searle S.M."/>
            <person name="Sharpe T."/>
            <person name="Baker M.L."/>
            <person name="Batzer M.A."/>
            <person name="Benos P.V."/>
            <person name="Belov K."/>
            <person name="Clamp M."/>
            <person name="Cook A."/>
            <person name="Cuff J."/>
            <person name="Das R."/>
            <person name="Davidow L."/>
            <person name="Deakin J.E."/>
            <person name="Fazzari M.J."/>
            <person name="Glass J.L."/>
            <person name="Grabherr M."/>
            <person name="Greally J.M."/>
            <person name="Gu W."/>
            <person name="Hore T.A."/>
            <person name="Huttley G.A."/>
            <person name="Kleber M."/>
            <person name="Jirtle R.L."/>
            <person name="Koina E."/>
            <person name="Lee J.T."/>
            <person name="Mahony S."/>
            <person name="Marra M.A."/>
            <person name="Miller R.D."/>
            <person name="Nicholls R.D."/>
            <person name="Oda M."/>
            <person name="Papenfuss A.T."/>
            <person name="Parra Z.E."/>
            <person name="Pollock D.D."/>
            <person name="Ray D.A."/>
            <person name="Schein J.E."/>
            <person name="Speed T.P."/>
            <person name="Thompson K."/>
            <person name="VandeBerg J.L."/>
            <person name="Wade C.M."/>
            <person name="Walker J.A."/>
            <person name="Waters P.D."/>
            <person name="Webber C."/>
            <person name="Weidman J.R."/>
            <person name="Xie X."/>
            <person name="Zody M.C."/>
            <person name="Baldwin J."/>
            <person name="Abdouelleil A."/>
            <person name="Abdulkadir J."/>
            <person name="Abebe A."/>
            <person name="Abera B."/>
            <person name="Abreu J."/>
            <person name="Acer S.C."/>
            <person name="Aftuck L."/>
            <person name="Alexander A."/>
            <person name="An P."/>
            <person name="Anderson E."/>
            <person name="Anderson S."/>
            <person name="Arachi H."/>
            <person name="Azer M."/>
            <person name="Bachantsang P."/>
            <person name="Barry A."/>
            <person name="Bayul T."/>
            <person name="Berlin A."/>
            <person name="Bessette D."/>
            <person name="Bloom T."/>
            <person name="Bloom T."/>
            <person name="Boguslavskiy L."/>
            <person name="Bonnet C."/>
            <person name="Boukhgalter B."/>
            <person name="Bourzgui I."/>
            <person name="Brown A."/>
            <person name="Cahill P."/>
            <person name="Channer S."/>
            <person name="Cheshatsang Y."/>
            <person name="Chuda L."/>
            <person name="Citroen M."/>
            <person name="Collymore A."/>
            <person name="Cooke P."/>
            <person name="Costello M."/>
            <person name="D'Aco K."/>
            <person name="Daza R."/>
            <person name="De Haan G."/>
            <person name="DeGray S."/>
            <person name="DeMaso C."/>
            <person name="Dhargay N."/>
            <person name="Dooley K."/>
            <person name="Dooley E."/>
            <person name="Doricent M."/>
            <person name="Dorje P."/>
            <person name="Dorjee K."/>
            <person name="Dupes A."/>
            <person name="Elong R."/>
            <person name="Falk J."/>
            <person name="Farina A."/>
            <person name="Faro S."/>
            <person name="Ferguson D."/>
            <person name="Fisher S."/>
            <person name="Foley C.D."/>
            <person name="Franke A."/>
            <person name="Friedrich D."/>
            <person name="Gadbois L."/>
            <person name="Gearin G."/>
            <person name="Gearin C.R."/>
            <person name="Giannoukos G."/>
            <person name="Goode T."/>
            <person name="Graham J."/>
            <person name="Grandbois E."/>
            <person name="Grewal S."/>
            <person name="Gyaltsen K."/>
            <person name="Hafez N."/>
            <person name="Hagos B."/>
            <person name="Hall J."/>
            <person name="Henson C."/>
            <person name="Hollinger A."/>
            <person name="Honan T."/>
            <person name="Huard M.D."/>
            <person name="Hughes L."/>
            <person name="Hurhula B."/>
            <person name="Husby M.E."/>
            <person name="Kamat A."/>
            <person name="Kanga B."/>
            <person name="Kashin S."/>
            <person name="Khazanovich D."/>
            <person name="Kisner P."/>
            <person name="Lance K."/>
            <person name="Lara M."/>
            <person name="Lee W."/>
            <person name="Lennon N."/>
            <person name="Letendre F."/>
            <person name="LeVine R."/>
            <person name="Lipovsky A."/>
            <person name="Liu X."/>
            <person name="Liu J."/>
            <person name="Liu S."/>
            <person name="Lokyitsang T."/>
            <person name="Lokyitsang Y."/>
            <person name="Lubonja R."/>
            <person name="Lui A."/>
            <person name="MacDonald P."/>
            <person name="Magnisalis V."/>
            <person name="Maru K."/>
            <person name="Matthews C."/>
            <person name="McCusker W."/>
            <person name="McDonough S."/>
            <person name="Mehta T."/>
            <person name="Meldrim J."/>
            <person name="Meneus L."/>
            <person name="Mihai O."/>
            <person name="Mihalev A."/>
            <person name="Mihova T."/>
            <person name="Mittelman R."/>
            <person name="Mlenga V."/>
            <person name="Montmayeur A."/>
            <person name="Mulrain L."/>
            <person name="Navidi A."/>
            <person name="Naylor J."/>
            <person name="Negash T."/>
            <person name="Nguyen T."/>
            <person name="Nguyen N."/>
            <person name="Nicol R."/>
            <person name="Norbu C."/>
            <person name="Norbu N."/>
            <person name="Novod N."/>
            <person name="O'Neill B."/>
            <person name="Osman S."/>
            <person name="Markiewicz E."/>
            <person name="Oyono O.L."/>
            <person name="Patti C."/>
            <person name="Phunkhang P."/>
            <person name="Pierre F."/>
            <person name="Priest M."/>
            <person name="Raghuraman S."/>
            <person name="Rege F."/>
            <person name="Reyes R."/>
            <person name="Rise C."/>
            <person name="Rogov P."/>
            <person name="Ross K."/>
            <person name="Ryan E."/>
            <person name="Settipalli S."/>
            <person name="Shea T."/>
            <person name="Sherpa N."/>
            <person name="Shi L."/>
            <person name="Shih D."/>
            <person name="Sparrow T."/>
            <person name="Spaulding J."/>
            <person name="Stalker J."/>
            <person name="Stange-Thomann N."/>
            <person name="Stavropoulos S."/>
            <person name="Stone C."/>
            <person name="Strader C."/>
            <person name="Tesfaye S."/>
            <person name="Thomson T."/>
            <person name="Thoulutsang Y."/>
            <person name="Thoulutsang D."/>
            <person name="Topham K."/>
            <person name="Topping I."/>
            <person name="Tsamla T."/>
            <person name="Vassiliev H."/>
            <person name="Vo A."/>
            <person name="Wangchuk T."/>
            <person name="Wangdi T."/>
            <person name="Weiand M."/>
            <person name="Wilkinson J."/>
            <person name="Wilson A."/>
            <person name="Yadav S."/>
            <person name="Young G."/>
            <person name="Yu Q."/>
            <person name="Zembek L."/>
            <person name="Zhong D."/>
            <person name="Zimmer A."/>
            <person name="Zwirko Z."/>
            <person name="Jaffe D.B."/>
            <person name="Alvarez P."/>
            <person name="Brockman W."/>
            <person name="Butler J."/>
            <person name="Chin C."/>
            <person name="Gnerre S."/>
            <person name="MacCallum I."/>
            <person name="Graves J.A."/>
            <person name="Ponting C.P."/>
            <person name="Breen M."/>
            <person name="Samollow P.B."/>
            <person name="Lander E.S."/>
            <person name="Lindblad-Toh K."/>
        </authorList>
    </citation>
    <scope>NUCLEOTIDE SEQUENCE [LARGE SCALE GENOMIC DNA]</scope>
</reference>
<dbReference type="PANTHER" id="PTHR10609">
    <property type="entry name" value="BIOTINIDASE-RELATED"/>
    <property type="match status" value="1"/>
</dbReference>
<evidence type="ECO:0000256" key="10">
    <source>
        <dbReference type="SAM" id="SignalP"/>
    </source>
</evidence>
<evidence type="ECO:0000256" key="4">
    <source>
        <dbReference type="ARBA" id="ARBA00023180"/>
    </source>
</evidence>
<dbReference type="InParanoid" id="F7AST0"/>
<dbReference type="InterPro" id="IPR012101">
    <property type="entry name" value="Biotinidase-like_euk"/>
</dbReference>
<accession>F7AST0</accession>
<dbReference type="STRING" id="13616.ENSMODP00000018200"/>
<dbReference type="CDD" id="cd07567">
    <property type="entry name" value="biotinidase_like"/>
    <property type="match status" value="1"/>
</dbReference>
<name>F7AST0_MONDO</name>
<dbReference type="Bgee" id="ENSMODG00000014571">
    <property type="expression patterns" value="Expressed in adult mammalian kidney and 19 other cell types or tissues"/>
</dbReference>
<dbReference type="Pfam" id="PF00795">
    <property type="entry name" value="CN_hydrolase"/>
    <property type="match status" value="1"/>
</dbReference>
<dbReference type="InterPro" id="IPR043957">
    <property type="entry name" value="Vanin_C"/>
</dbReference>
<dbReference type="AlphaFoldDB" id="F7AST0"/>
<feature type="chain" id="PRO_5023885015" description="Biotinidase" evidence="10">
    <location>
        <begin position="29"/>
        <end position="512"/>
    </location>
</feature>
<dbReference type="InterPro" id="IPR036526">
    <property type="entry name" value="C-N_Hydrolase_sf"/>
</dbReference>
<comment type="catalytic activity">
    <reaction evidence="8">
        <text>biocytin + H2O = biotin + L-lysine</text>
        <dbReference type="Rhea" id="RHEA:77171"/>
        <dbReference type="ChEBI" id="CHEBI:15377"/>
        <dbReference type="ChEBI" id="CHEBI:32551"/>
        <dbReference type="ChEBI" id="CHEBI:57586"/>
        <dbReference type="ChEBI" id="CHEBI:195545"/>
        <dbReference type="EC" id="3.5.1.12"/>
    </reaction>
</comment>
<evidence type="ECO:0000256" key="3">
    <source>
        <dbReference type="ARBA" id="ARBA00022801"/>
    </source>
</evidence>
<dbReference type="Pfam" id="PF19018">
    <property type="entry name" value="Vanin_C"/>
    <property type="match status" value="1"/>
</dbReference>
<dbReference type="Ensembl" id="ENSMODT00000018532.3">
    <property type="protein sequence ID" value="ENSMODP00000018200.3"/>
    <property type="gene ID" value="ENSMODG00000014571.3"/>
</dbReference>
<protein>
    <recommendedName>
        <fullName evidence="7">Biotinidase</fullName>
        <ecNumber evidence="6">3.5.1.12</ecNumber>
    </recommendedName>
</protein>
<feature type="active site" description="Nucleophile" evidence="9">
    <location>
        <position position="220"/>
    </location>
</feature>
<feature type="signal peptide" evidence="10">
    <location>
        <begin position="1"/>
        <end position="28"/>
    </location>
</feature>
<feature type="active site" description="Proton acceptor" evidence="9">
    <location>
        <position position="88"/>
    </location>
</feature>
<dbReference type="InterPro" id="IPR003010">
    <property type="entry name" value="C-N_Hydrolase"/>
</dbReference>
<dbReference type="Proteomes" id="UP000002280">
    <property type="component" value="Chromosome 8"/>
</dbReference>
<evidence type="ECO:0000256" key="2">
    <source>
        <dbReference type="ARBA" id="ARBA00022729"/>
    </source>
</evidence>
<evidence type="ECO:0000256" key="8">
    <source>
        <dbReference type="ARBA" id="ARBA00043697"/>
    </source>
</evidence>
<dbReference type="FunFam" id="3.60.110.10:FF:000001">
    <property type="entry name" value="biotinidase isoform X1"/>
    <property type="match status" value="1"/>
</dbReference>
<dbReference type="GO" id="GO:0006768">
    <property type="term" value="P:biotin metabolic process"/>
    <property type="evidence" value="ECO:0000318"/>
    <property type="project" value="GO_Central"/>
</dbReference>
<dbReference type="GO" id="GO:0047708">
    <property type="term" value="F:biotinidase activity"/>
    <property type="evidence" value="ECO:0007669"/>
    <property type="project" value="UniProtKB-EC"/>
</dbReference>
<dbReference type="EC" id="3.5.1.12" evidence="6"/>
<dbReference type="PANTHER" id="PTHR10609:SF14">
    <property type="entry name" value="BIOTINIDASE"/>
    <property type="match status" value="1"/>
</dbReference>
<evidence type="ECO:0000256" key="1">
    <source>
        <dbReference type="ARBA" id="ARBA00008225"/>
    </source>
</evidence>
<proteinExistence type="inferred from homology"/>
<dbReference type="FunCoup" id="F7AST0">
    <property type="interactions" value="110"/>
</dbReference>
<sequence>MERFLRPTMLRAGPALGLLLLCHQALLARPDSSFVAAVYEYPSILIADPEALTDRSSALELMNRNLDHYEEQVMAAAKQGVQIIVFPEDGIHGFNFTRRSIYPFLDFLPAVQSGKWNPCLEPQFSDTEVLQRLSCLAGRGRLFLVANLGTKQPCNGTDPGCPPDGRYQFNTNVVFDDKGTLVASYRKQNLYFEYSFDTPSVVDHSIFETPFAGKIGTFTCFDMLFFEPAVRLVTDLGVKHIVFPAAWMDQLPLLAGIEIQQAFAVAFNVNVLAANLHHPLLRMSSSGIHTPHGSFWYHNTESLKGKLIVANISADPGAGGPQWNSPLGESHGRFSWDDGTCEGDADTPCGDPLEGALETPATFHGEMMYDNFTFMPLRENRGRLRVCANALCCELDYRRRGLSDELYALGVLDGLHTVHGTYYLQVCALVKCGGPRWETCGHETPRATEKFDFHIRGNFSTAFVFPMLLTSGMTLQPPGQRGWEGGHYFMRKSQLSSGLVTAALYGRWYERD</sequence>
<dbReference type="Gene3D" id="3.60.110.10">
    <property type="entry name" value="Carbon-nitrogen hydrolase"/>
    <property type="match status" value="1"/>
</dbReference>
<evidence type="ECO:0000259" key="11">
    <source>
        <dbReference type="PROSITE" id="PS50263"/>
    </source>
</evidence>
<comment type="similarity">
    <text evidence="1">Belongs to the carbon-nitrogen hydrolase superfamily. BTD/VNN family.</text>
</comment>
<reference evidence="12" key="2">
    <citation type="submission" date="2025-08" db="UniProtKB">
        <authorList>
            <consortium name="Ensembl"/>
        </authorList>
    </citation>
    <scope>IDENTIFICATION</scope>
</reference>
<keyword evidence="13" id="KW-1185">Reference proteome</keyword>
<comment type="function">
    <text evidence="5">Catalytic release of biotin from biocytin, the product of biotin-dependent carboxylases degradation.</text>
</comment>
<dbReference type="SUPFAM" id="SSF56317">
    <property type="entry name" value="Carbon-nitrogen hydrolase"/>
    <property type="match status" value="1"/>
</dbReference>
<evidence type="ECO:0000256" key="7">
    <source>
        <dbReference type="ARBA" id="ARBA00039680"/>
    </source>
</evidence>